<dbReference type="InterPro" id="IPR050179">
    <property type="entry name" value="Trans_hexapeptide_repeat"/>
</dbReference>
<name>A0ABT6H2S9_9BACI</name>
<dbReference type="InterPro" id="IPR011004">
    <property type="entry name" value="Trimer_LpxA-like_sf"/>
</dbReference>
<dbReference type="InterPro" id="IPR020019">
    <property type="entry name" value="AcTrfase_PglD-like"/>
</dbReference>
<proteinExistence type="predicted"/>
<evidence type="ECO:0000259" key="1">
    <source>
        <dbReference type="Pfam" id="PF17836"/>
    </source>
</evidence>
<dbReference type="Gene3D" id="2.160.10.10">
    <property type="entry name" value="Hexapeptide repeat proteins"/>
    <property type="match status" value="1"/>
</dbReference>
<accession>A0ABT6H2S9</accession>
<protein>
    <submittedName>
        <fullName evidence="2">Acetyltransferase</fullName>
    </submittedName>
</protein>
<keyword evidence="3" id="KW-1185">Reference proteome</keyword>
<dbReference type="NCBIfam" id="TIGR03570">
    <property type="entry name" value="NeuD_NnaD"/>
    <property type="match status" value="1"/>
</dbReference>
<dbReference type="Proteomes" id="UP001218246">
    <property type="component" value="Unassembled WGS sequence"/>
</dbReference>
<dbReference type="CDD" id="cd03360">
    <property type="entry name" value="LbH_AT_putative"/>
    <property type="match status" value="1"/>
</dbReference>
<comment type="caution">
    <text evidence="2">The sequence shown here is derived from an EMBL/GenBank/DDBJ whole genome shotgun (WGS) entry which is preliminary data.</text>
</comment>
<sequence length="213" mass="22436">MKLVLIGAGGHSKAVRDVIHSTEHTIVACLDDCYKELYFKNNMYFGPISAVKAVLLIHPDAKLVIALEDNGVRKNIMRKLMLSSNSYATIIHQQAVISSSAKIGQGTVIMPGAVINADAIVGDHVIINTRAVVEHDNVVEDFAHISPGAVLAGGVGIKQGVHIGANATVLPNILVGEWTTVGAGAVVVTNMPSYVTAVGVPATVIKTKMVRDI</sequence>
<gene>
    <name evidence="2" type="ORF">P6P90_06935</name>
</gene>
<dbReference type="Pfam" id="PF17836">
    <property type="entry name" value="PglD_N"/>
    <property type="match status" value="1"/>
</dbReference>
<feature type="domain" description="PglD N-terminal" evidence="1">
    <location>
        <begin position="2"/>
        <end position="80"/>
    </location>
</feature>
<dbReference type="PANTHER" id="PTHR43300:SF7">
    <property type="entry name" value="UDP-N-ACETYLBACILLOSAMINE N-ACETYLTRANSFERASE"/>
    <property type="match status" value="1"/>
</dbReference>
<dbReference type="SUPFAM" id="SSF51161">
    <property type="entry name" value="Trimeric LpxA-like enzymes"/>
    <property type="match status" value="1"/>
</dbReference>
<dbReference type="EMBL" id="JARULN010000004">
    <property type="protein sequence ID" value="MDG5753705.1"/>
    <property type="molecule type" value="Genomic_DNA"/>
</dbReference>
<dbReference type="Pfam" id="PF00132">
    <property type="entry name" value="Hexapep"/>
    <property type="match status" value="2"/>
</dbReference>
<evidence type="ECO:0000313" key="2">
    <source>
        <dbReference type="EMBL" id="MDG5753705.1"/>
    </source>
</evidence>
<evidence type="ECO:0000313" key="3">
    <source>
        <dbReference type="Proteomes" id="UP001218246"/>
    </source>
</evidence>
<dbReference type="RefSeq" id="WP_278018498.1">
    <property type="nucleotide sequence ID" value="NZ_JARRRY010000018.1"/>
</dbReference>
<dbReference type="InterPro" id="IPR041561">
    <property type="entry name" value="PglD_N"/>
</dbReference>
<dbReference type="Gene3D" id="3.40.50.20">
    <property type="match status" value="1"/>
</dbReference>
<reference evidence="2 3" key="1">
    <citation type="submission" date="2023-04" db="EMBL/GenBank/DDBJ databases">
        <title>Ectobacillus antri isolated from activated sludge.</title>
        <authorList>
            <person name="Yan P."/>
            <person name="Liu X."/>
        </authorList>
    </citation>
    <scope>NUCLEOTIDE SEQUENCE [LARGE SCALE GENOMIC DNA]</scope>
    <source>
        <strain evidence="2 3">C18H</strain>
    </source>
</reference>
<dbReference type="InterPro" id="IPR001451">
    <property type="entry name" value="Hexapep"/>
</dbReference>
<dbReference type="PANTHER" id="PTHR43300">
    <property type="entry name" value="ACETYLTRANSFERASE"/>
    <property type="match status" value="1"/>
</dbReference>
<organism evidence="2 3">
    <name type="scientific">Ectobacillus antri</name>
    <dbReference type="NCBI Taxonomy" id="2486280"/>
    <lineage>
        <taxon>Bacteria</taxon>
        <taxon>Bacillati</taxon>
        <taxon>Bacillota</taxon>
        <taxon>Bacilli</taxon>
        <taxon>Bacillales</taxon>
        <taxon>Bacillaceae</taxon>
        <taxon>Ectobacillus</taxon>
    </lineage>
</organism>